<dbReference type="KEGG" id="tbg:TbgDal_V1750"/>
<keyword evidence="1" id="KW-0812">Transmembrane</keyword>
<organism evidence="2 3">
    <name type="scientific">Trypanosoma brucei gambiense (strain MHOM/CI/86/DAL972)</name>
    <dbReference type="NCBI Taxonomy" id="679716"/>
    <lineage>
        <taxon>Eukaryota</taxon>
        <taxon>Discoba</taxon>
        <taxon>Euglenozoa</taxon>
        <taxon>Kinetoplastea</taxon>
        <taxon>Metakinetoplastina</taxon>
        <taxon>Trypanosomatida</taxon>
        <taxon>Trypanosomatidae</taxon>
        <taxon>Trypanosoma</taxon>
    </lineage>
</organism>
<reference evidence="3" key="1">
    <citation type="journal article" date="2010" name="PLoS Negl. Trop. Dis.">
        <title>The genome sequence of Trypanosoma brucei gambiense, causative agent of chronic human african trypanosomiasis.</title>
        <authorList>
            <person name="Jackson A.P."/>
            <person name="Sanders M."/>
            <person name="Berry A."/>
            <person name="McQuillan J."/>
            <person name="Aslett M.A."/>
            <person name="Quail M.A."/>
            <person name="Chukualim B."/>
            <person name="Capewell P."/>
            <person name="MacLeod A."/>
            <person name="Melville S.E."/>
            <person name="Gibson W."/>
            <person name="Barry J.D."/>
            <person name="Berriman M."/>
            <person name="Hertz-Fowler C."/>
        </authorList>
    </citation>
    <scope>NUCLEOTIDE SEQUENCE [LARGE SCALE GENOMIC DNA]</scope>
    <source>
        <strain evidence="3">MHOM/CI/86/DAL972</strain>
    </source>
</reference>
<evidence type="ECO:0000313" key="2">
    <source>
        <dbReference type="EMBL" id="CBH11037.1"/>
    </source>
</evidence>
<protein>
    <submittedName>
        <fullName evidence="2">Uncharacterized protein</fullName>
    </submittedName>
</protein>
<feature type="transmembrane region" description="Helical" evidence="1">
    <location>
        <begin position="81"/>
        <end position="114"/>
    </location>
</feature>
<dbReference type="Proteomes" id="UP000002316">
    <property type="component" value="Chromosome 5"/>
</dbReference>
<proteinExistence type="predicted"/>
<feature type="transmembrane region" description="Helical" evidence="1">
    <location>
        <begin position="48"/>
        <end position="69"/>
    </location>
</feature>
<name>C9ZNQ9_TRYB9</name>
<sequence>MEGKHYDVVGRCEKIKERKAHEIYDGGSGGGGGGGADYSRVYMGHANLSLIFFFLLYVFANTAILPGRYPLCCLFVFFPKVIIIIIIAIIIIFCLFFVFVYIYVCVYMCVYLCVRMCVDCL</sequence>
<dbReference type="EMBL" id="FN554968">
    <property type="protein sequence ID" value="CBH11037.1"/>
    <property type="molecule type" value="Genomic_DNA"/>
</dbReference>
<keyword evidence="1" id="KW-0472">Membrane</keyword>
<evidence type="ECO:0000313" key="3">
    <source>
        <dbReference type="Proteomes" id="UP000002316"/>
    </source>
</evidence>
<dbReference type="AlphaFoldDB" id="C9ZNQ9"/>
<accession>C9ZNQ9</accession>
<dbReference type="RefSeq" id="XP_011773324.1">
    <property type="nucleotide sequence ID" value="XM_011775022.1"/>
</dbReference>
<evidence type="ECO:0000256" key="1">
    <source>
        <dbReference type="SAM" id="Phobius"/>
    </source>
</evidence>
<keyword evidence="1" id="KW-1133">Transmembrane helix</keyword>
<gene>
    <name evidence="2" type="ORF">TbgDal_V1750</name>
</gene>
<dbReference type="GeneID" id="23861154"/>